<dbReference type="EMBL" id="LR746280">
    <property type="protein sequence ID" value="CAA7410435.1"/>
    <property type="molecule type" value="Genomic_DNA"/>
</dbReference>
<reference evidence="2" key="1">
    <citation type="submission" date="2020-02" db="EMBL/GenBank/DDBJ databases">
        <authorList>
            <person name="Scholz U."/>
            <person name="Mascher M."/>
            <person name="Fiebig A."/>
        </authorList>
    </citation>
    <scope>NUCLEOTIDE SEQUENCE</scope>
</reference>
<dbReference type="OrthoDB" id="769821at2759"/>
<gene>
    <name evidence="2" type="ORF">SI8410_17021113</name>
</gene>
<dbReference type="AlphaFoldDB" id="A0A7I8LM92"/>
<dbReference type="Pfam" id="PF07797">
    <property type="entry name" value="DUF1639"/>
    <property type="match status" value="1"/>
</dbReference>
<organism evidence="2 3">
    <name type="scientific">Spirodela intermedia</name>
    <name type="common">Intermediate duckweed</name>
    <dbReference type="NCBI Taxonomy" id="51605"/>
    <lineage>
        <taxon>Eukaryota</taxon>
        <taxon>Viridiplantae</taxon>
        <taxon>Streptophyta</taxon>
        <taxon>Embryophyta</taxon>
        <taxon>Tracheophyta</taxon>
        <taxon>Spermatophyta</taxon>
        <taxon>Magnoliopsida</taxon>
        <taxon>Liliopsida</taxon>
        <taxon>Araceae</taxon>
        <taxon>Lemnoideae</taxon>
        <taxon>Spirodela</taxon>
    </lineage>
</organism>
<proteinExistence type="predicted"/>
<protein>
    <submittedName>
        <fullName evidence="2">Uncharacterized protein</fullName>
    </submittedName>
</protein>
<feature type="region of interest" description="Disordered" evidence="1">
    <location>
        <begin position="1"/>
        <end position="44"/>
    </location>
</feature>
<dbReference type="Proteomes" id="UP000663760">
    <property type="component" value="Chromosome 17"/>
</dbReference>
<name>A0A7I8LM92_SPIIN</name>
<dbReference type="PANTHER" id="PTHR33130">
    <property type="entry name" value="PUTATIVE (DUF1639)-RELATED"/>
    <property type="match status" value="1"/>
</dbReference>
<keyword evidence="3" id="KW-1185">Reference proteome</keyword>
<evidence type="ECO:0000256" key="1">
    <source>
        <dbReference type="SAM" id="MobiDB-lite"/>
    </source>
</evidence>
<sequence length="236" mass="25804">MANGGDPSSATREGPAAGEHQRQRLVLRIPLSPGGATPARPQSRFHKFTFPSASWSGQRLYRCRTADPSAAAFSAVHRPGGDLHGAEEAIGDIATAKAPIQAANLIGNNDVEPSPATVRPEAARPWNLRKRRAVCKEPSPAPAEAMKRGQGNGQPAARLSERIPRMKKTAEKERTKLFRELSRAEVEEDFIRMTGSKPPRRPKKWPKAVQKRLEALTPGFQLTEITLDMYKTSSGD</sequence>
<evidence type="ECO:0000313" key="2">
    <source>
        <dbReference type="EMBL" id="CAA7410435.1"/>
    </source>
</evidence>
<accession>A0A7I8LM92</accession>
<feature type="region of interest" description="Disordered" evidence="1">
    <location>
        <begin position="138"/>
        <end position="161"/>
    </location>
</feature>
<feature type="compositionally biased region" description="Polar residues" evidence="1">
    <location>
        <begin position="1"/>
        <end position="11"/>
    </location>
</feature>
<evidence type="ECO:0000313" key="3">
    <source>
        <dbReference type="Proteomes" id="UP000663760"/>
    </source>
</evidence>
<dbReference type="PANTHER" id="PTHR33130:SF43">
    <property type="entry name" value="OS01G0688600 PROTEIN"/>
    <property type="match status" value="1"/>
</dbReference>
<dbReference type="InterPro" id="IPR012438">
    <property type="entry name" value="DUF1639"/>
</dbReference>